<organism evidence="1 2">
    <name type="scientific">Taibaiella soli</name>
    <dbReference type="NCBI Taxonomy" id="1649169"/>
    <lineage>
        <taxon>Bacteria</taxon>
        <taxon>Pseudomonadati</taxon>
        <taxon>Bacteroidota</taxon>
        <taxon>Chitinophagia</taxon>
        <taxon>Chitinophagales</taxon>
        <taxon>Chitinophagaceae</taxon>
        <taxon>Taibaiella</taxon>
    </lineage>
</organism>
<dbReference type="NCBIfam" id="NF038133">
    <property type="entry name" value="choice_anch_L"/>
    <property type="match status" value="1"/>
</dbReference>
<accession>A0A2W2B4J0</accession>
<keyword evidence="2" id="KW-1185">Reference proteome</keyword>
<dbReference type="Pfam" id="PF13585">
    <property type="entry name" value="CHU_C"/>
    <property type="match status" value="1"/>
</dbReference>
<dbReference type="InterPro" id="IPR013783">
    <property type="entry name" value="Ig-like_fold"/>
</dbReference>
<gene>
    <name evidence="1" type="ORF">DN068_00035</name>
</gene>
<protein>
    <recommendedName>
        <fullName evidence="3">Gliding motility-associated C-terminal domain-containing protein</fullName>
    </recommendedName>
</protein>
<dbReference type="OrthoDB" id="602611at2"/>
<reference evidence="1 2" key="1">
    <citation type="submission" date="2018-06" db="EMBL/GenBank/DDBJ databases">
        <title>Mucibacter soli gen. nov., sp. nov., a new member of the family Chitinophagaceae producing mucin.</title>
        <authorList>
            <person name="Kim M.-K."/>
            <person name="Park S."/>
            <person name="Kim T.-S."/>
            <person name="Joung Y."/>
            <person name="Han J.-H."/>
            <person name="Kim S.B."/>
        </authorList>
    </citation>
    <scope>NUCLEOTIDE SEQUENCE [LARGE SCALE GENOMIC DNA]</scope>
    <source>
        <strain evidence="1 2">R1-15</strain>
    </source>
</reference>
<dbReference type="InterPro" id="IPR049804">
    <property type="entry name" value="Choice_anch_L"/>
</dbReference>
<dbReference type="Gene3D" id="2.60.40.10">
    <property type="entry name" value="Immunoglobulins"/>
    <property type="match status" value="1"/>
</dbReference>
<name>A0A2W2B4J0_9BACT</name>
<dbReference type="EMBL" id="QKTW01000001">
    <property type="protein sequence ID" value="PZF74978.1"/>
    <property type="molecule type" value="Genomic_DNA"/>
</dbReference>
<dbReference type="AlphaFoldDB" id="A0A2W2B4J0"/>
<comment type="caution">
    <text evidence="1">The sequence shown here is derived from an EMBL/GenBank/DDBJ whole genome shotgun (WGS) entry which is preliminary data.</text>
</comment>
<evidence type="ECO:0000313" key="1">
    <source>
        <dbReference type="EMBL" id="PZF74978.1"/>
    </source>
</evidence>
<sequence>MMKPSVCPLIKSKMRKIPFLVLIIFLLITSATQAQLTLNTSVTATQLAQRLAGPGVTVMNPVLTCPSGASAIFTATNSNLGLGGGVLLTTGYAQTNASIFQFGADGPAAYVPDNPRGAAGSSALGTNTFDACTLEFDFVPIGDTISFRYVFASEEYSMFNCTKYNDRFKFYISGNSASGDMAVVPGTSIPVAINSINSGVPGPNGDISNCQSMGTGSPFPQYYVDNTNGTTITYDGFTVPLIAKSPVQSCDTYHLVMVVADVVDDIVDSGVFLEEGSLTSKPVTLRAIGGANGVLNTPKPYCVRGCAAGKFEINRHSASPYQQKIRYELSGSAVNGYDYTAIQSPGRAVIPANDSLAYIIINPQAVPGGSKKVKIRIFQPCDTLNVLDSTELLIMDSVYAKIQTNDTVICKGDTVHILASKDPSTTFTWTPTLGLIDPNVLSPFAKPDQTTNYQLTVSVPGCPDKHDGIAITVRQPAHVDLGPDKIVCLNTQILMDAVVTPANQQYQYLWTPSSGLNNSNVQNPEYTPTTAGDYSYVLSADPGASGRCVGRDTVNIHVMPDDFVVYLEDTAICKGDIINVSGSADPNFSWHWSPATGVSDVTVFGTSITTDTTRTYTVTAHYGNCPDVTKAVHIEVQPNPTVYIGADVQKCYWDTVHFHPVVGPSWYHNYTYSWQPPYEMADPDQPDTWFFGHTTTNLTLVVTTPAGCKGSDDVLVTVFSNSFASVNPADTGICPRDSAQLHVSGGVSWQWFPADYLSATNLQDVTVTPWADMHYTIVVKDEHNCPDTLQANVAVHSNAVINLPDTVIAPENVAVQLDAGGNCLYYNWFPPLGLSDVTIGNPMAMPPVNTRYIVEGRTEAGCVAKDSVTVLVDPTVYVKLPNAYSPLSPSANELKLIYQGDVQLKSFRIYNRWGQKVFETTNLNQGWDGRLNGELCAMGVYVYIIEATGKNGKSYNTQGNVTLIR</sequence>
<proteinExistence type="predicted"/>
<evidence type="ECO:0000313" key="2">
    <source>
        <dbReference type="Proteomes" id="UP000248745"/>
    </source>
</evidence>
<evidence type="ECO:0008006" key="3">
    <source>
        <dbReference type="Google" id="ProtNLM"/>
    </source>
</evidence>
<dbReference type="Proteomes" id="UP000248745">
    <property type="component" value="Unassembled WGS sequence"/>
</dbReference>